<evidence type="ECO:0000256" key="6">
    <source>
        <dbReference type="ARBA" id="ARBA00022989"/>
    </source>
</evidence>
<dbReference type="AlphaFoldDB" id="A0A494XE69"/>
<feature type="transmembrane region" description="Helical" evidence="8">
    <location>
        <begin position="309"/>
        <end position="327"/>
    </location>
</feature>
<dbReference type="OrthoDB" id="9782305at2"/>
<evidence type="ECO:0000256" key="3">
    <source>
        <dbReference type="ARBA" id="ARBA00022448"/>
    </source>
</evidence>
<comment type="caution">
    <text evidence="9">The sequence shown here is derived from an EMBL/GenBank/DDBJ whole genome shotgun (WGS) entry which is preliminary data.</text>
</comment>
<dbReference type="Gene3D" id="1.10.3470.10">
    <property type="entry name" value="ABC transporter involved in vitamin B12 uptake, BtuC"/>
    <property type="match status" value="1"/>
</dbReference>
<comment type="subcellular location">
    <subcellularLocation>
        <location evidence="1">Cell membrane</location>
        <topology evidence="1">Multi-pass membrane protein</topology>
    </subcellularLocation>
</comment>
<keyword evidence="5 8" id="KW-0812">Transmembrane</keyword>
<feature type="transmembrane region" description="Helical" evidence="8">
    <location>
        <begin position="66"/>
        <end position="83"/>
    </location>
</feature>
<evidence type="ECO:0000256" key="7">
    <source>
        <dbReference type="ARBA" id="ARBA00023136"/>
    </source>
</evidence>
<dbReference type="Pfam" id="PF01032">
    <property type="entry name" value="FecCD"/>
    <property type="match status" value="1"/>
</dbReference>
<feature type="transmembrane region" description="Helical" evidence="8">
    <location>
        <begin position="119"/>
        <end position="141"/>
    </location>
</feature>
<dbReference type="EMBL" id="RBZV01000004">
    <property type="protein sequence ID" value="RKP48182.1"/>
    <property type="molecule type" value="Genomic_DNA"/>
</dbReference>
<dbReference type="InterPro" id="IPR037294">
    <property type="entry name" value="ABC_BtuC-like"/>
</dbReference>
<keyword evidence="6 8" id="KW-1133">Transmembrane helix</keyword>
<gene>
    <name evidence="9" type="ORF">D7S89_12645</name>
</gene>
<accession>A0A494XE69</accession>
<name>A0A494XE69_9BURK</name>
<dbReference type="FunFam" id="1.10.3470.10:FF:000001">
    <property type="entry name" value="Vitamin B12 ABC transporter permease BtuC"/>
    <property type="match status" value="1"/>
</dbReference>
<evidence type="ECO:0000313" key="10">
    <source>
        <dbReference type="Proteomes" id="UP000280434"/>
    </source>
</evidence>
<comment type="similarity">
    <text evidence="2">Belongs to the binding-protein-dependent transport system permease family. FecCD subfamily.</text>
</comment>
<feature type="transmembrane region" description="Helical" evidence="8">
    <location>
        <begin position="95"/>
        <end position="113"/>
    </location>
</feature>
<keyword evidence="3" id="KW-0813">Transport</keyword>
<keyword evidence="10" id="KW-1185">Reference proteome</keyword>
<dbReference type="RefSeq" id="WP_121278033.1">
    <property type="nucleotide sequence ID" value="NZ_RBZV01000004.1"/>
</dbReference>
<dbReference type="SUPFAM" id="SSF81345">
    <property type="entry name" value="ABC transporter involved in vitamin B12 uptake, BtuC"/>
    <property type="match status" value="1"/>
</dbReference>
<reference evidence="9 10" key="1">
    <citation type="submission" date="2018-10" db="EMBL/GenBank/DDBJ databases">
        <title>Paraburkholderia sp. 7MK8-2, isolated from soil.</title>
        <authorList>
            <person name="Gao Z.-H."/>
            <person name="Qiu L.-H."/>
        </authorList>
    </citation>
    <scope>NUCLEOTIDE SEQUENCE [LARGE SCALE GENOMIC DNA]</scope>
    <source>
        <strain evidence="9 10">7MK8-2</strain>
    </source>
</reference>
<evidence type="ECO:0000256" key="8">
    <source>
        <dbReference type="SAM" id="Phobius"/>
    </source>
</evidence>
<feature type="transmembrane region" description="Helical" evidence="8">
    <location>
        <begin position="282"/>
        <end position="303"/>
    </location>
</feature>
<feature type="transmembrane region" description="Helical" evidence="8">
    <location>
        <begin position="153"/>
        <end position="173"/>
    </location>
</feature>
<dbReference type="PANTHER" id="PTHR30472:SF1">
    <property type="entry name" value="FE(3+) DICITRATE TRANSPORT SYSTEM PERMEASE PROTEIN FECC-RELATED"/>
    <property type="match status" value="1"/>
</dbReference>
<dbReference type="PANTHER" id="PTHR30472">
    <property type="entry name" value="FERRIC ENTEROBACTIN TRANSPORT SYSTEM PERMEASE PROTEIN"/>
    <property type="match status" value="1"/>
</dbReference>
<dbReference type="GO" id="GO:0022857">
    <property type="term" value="F:transmembrane transporter activity"/>
    <property type="evidence" value="ECO:0007669"/>
    <property type="project" value="InterPro"/>
</dbReference>
<evidence type="ECO:0000256" key="2">
    <source>
        <dbReference type="ARBA" id="ARBA00007935"/>
    </source>
</evidence>
<evidence type="ECO:0000313" key="9">
    <source>
        <dbReference type="EMBL" id="RKP48182.1"/>
    </source>
</evidence>
<protein>
    <submittedName>
        <fullName evidence="9">Iron ABC transporter permease</fullName>
    </submittedName>
</protein>
<organism evidence="9 10">
    <name type="scientific">Trinickia fusca</name>
    <dbReference type="NCBI Taxonomy" id="2419777"/>
    <lineage>
        <taxon>Bacteria</taxon>
        <taxon>Pseudomonadati</taxon>
        <taxon>Pseudomonadota</taxon>
        <taxon>Betaproteobacteria</taxon>
        <taxon>Burkholderiales</taxon>
        <taxon>Burkholderiaceae</taxon>
        <taxon>Trinickia</taxon>
    </lineage>
</organism>
<evidence type="ECO:0000256" key="5">
    <source>
        <dbReference type="ARBA" id="ARBA00022692"/>
    </source>
</evidence>
<sequence length="335" mass="33162">MNGRQRAAGSALALVLVLVAALVIVAVASLCLGNRSLSPGFARHAIISDSDTPAAMIVTTLRLPRFVAALLVGASLAAAGALMQGITRNPLADPTLTGVVGGAAFAVVAVTVLRPAVPAAAYPFVALGGGLCAAALTFALAWRAQLSPLRLSLAGTAVAALGSAGIVSLMIAAGPQAGPLFYWLAGGLAGVGWQQVATVAPWTAAGLAAAFAGARVLNTLALGDDAAQSVGLDLLRWRLILGGIAVALSASVVAMAGPVGFVGLCVPHLARLALGTDCRRTLPIAALAGALLVAAADLVARTVAAPRELPVGFLTALVATPLLIAMIRRDIGAPA</sequence>
<keyword evidence="7 8" id="KW-0472">Membrane</keyword>
<keyword evidence="4" id="KW-1003">Cell membrane</keyword>
<dbReference type="CDD" id="cd06550">
    <property type="entry name" value="TM_ABC_iron-siderophores_like"/>
    <property type="match status" value="1"/>
</dbReference>
<evidence type="ECO:0000256" key="4">
    <source>
        <dbReference type="ARBA" id="ARBA00022475"/>
    </source>
</evidence>
<evidence type="ECO:0000256" key="1">
    <source>
        <dbReference type="ARBA" id="ARBA00004651"/>
    </source>
</evidence>
<dbReference type="GO" id="GO:0005886">
    <property type="term" value="C:plasma membrane"/>
    <property type="evidence" value="ECO:0007669"/>
    <property type="project" value="UniProtKB-SubCell"/>
</dbReference>
<dbReference type="InterPro" id="IPR000522">
    <property type="entry name" value="ABC_transptr_permease_BtuC"/>
</dbReference>
<dbReference type="GO" id="GO:0033214">
    <property type="term" value="P:siderophore-iron import into cell"/>
    <property type="evidence" value="ECO:0007669"/>
    <property type="project" value="TreeGrafter"/>
</dbReference>
<feature type="transmembrane region" description="Helical" evidence="8">
    <location>
        <begin position="239"/>
        <end position="270"/>
    </location>
</feature>
<proteinExistence type="inferred from homology"/>
<dbReference type="Proteomes" id="UP000280434">
    <property type="component" value="Unassembled WGS sequence"/>
</dbReference>